<dbReference type="InterPro" id="IPR011990">
    <property type="entry name" value="TPR-like_helical_dom_sf"/>
</dbReference>
<organism evidence="3 4">
    <name type="scientific">Nocardia vinacea</name>
    <dbReference type="NCBI Taxonomy" id="96468"/>
    <lineage>
        <taxon>Bacteria</taxon>
        <taxon>Bacillati</taxon>
        <taxon>Actinomycetota</taxon>
        <taxon>Actinomycetes</taxon>
        <taxon>Mycobacteriales</taxon>
        <taxon>Nocardiaceae</taxon>
        <taxon>Nocardia</taxon>
    </lineage>
</organism>
<evidence type="ECO:0000313" key="4">
    <source>
        <dbReference type="Proteomes" id="UP001432062"/>
    </source>
</evidence>
<dbReference type="SUPFAM" id="SSF52540">
    <property type="entry name" value="P-loop containing nucleoside triphosphate hydrolases"/>
    <property type="match status" value="1"/>
</dbReference>
<evidence type="ECO:0000313" key="3">
    <source>
        <dbReference type="EMBL" id="WUV49922.1"/>
    </source>
</evidence>
<gene>
    <name evidence="3" type="ORF">OG563_18050</name>
</gene>
<dbReference type="SUPFAM" id="SSF48452">
    <property type="entry name" value="TPR-like"/>
    <property type="match status" value="3"/>
</dbReference>
<dbReference type="Gene3D" id="1.25.40.10">
    <property type="entry name" value="Tetratricopeptide repeat domain"/>
    <property type="match status" value="2"/>
</dbReference>
<dbReference type="InterPro" id="IPR027417">
    <property type="entry name" value="P-loop_NTPase"/>
</dbReference>
<dbReference type="InterPro" id="IPR019734">
    <property type="entry name" value="TPR_rpt"/>
</dbReference>
<dbReference type="InterPro" id="IPR041617">
    <property type="entry name" value="TPR_MalT"/>
</dbReference>
<keyword evidence="4" id="KW-1185">Reference proteome</keyword>
<dbReference type="Proteomes" id="UP001432062">
    <property type="component" value="Chromosome"/>
</dbReference>
<keyword evidence="1" id="KW-0802">TPR repeat</keyword>
<feature type="repeat" description="TPR" evidence="1">
    <location>
        <begin position="779"/>
        <end position="812"/>
    </location>
</feature>
<dbReference type="SMART" id="SM00028">
    <property type="entry name" value="TPR"/>
    <property type="match status" value="7"/>
</dbReference>
<dbReference type="PANTHER" id="PTHR47691">
    <property type="entry name" value="REGULATOR-RELATED"/>
    <property type="match status" value="1"/>
</dbReference>
<dbReference type="PANTHER" id="PTHR47691:SF3">
    <property type="entry name" value="HTH-TYPE TRANSCRIPTIONAL REGULATOR RV0890C-RELATED"/>
    <property type="match status" value="1"/>
</dbReference>
<dbReference type="PROSITE" id="PS50005">
    <property type="entry name" value="TPR"/>
    <property type="match status" value="2"/>
</dbReference>
<accession>A0ABZ1Z2Y2</accession>
<reference evidence="3" key="1">
    <citation type="submission" date="2022-10" db="EMBL/GenBank/DDBJ databases">
        <title>The complete genomes of actinobacterial strains from the NBC collection.</title>
        <authorList>
            <person name="Joergensen T.S."/>
            <person name="Alvarez Arevalo M."/>
            <person name="Sterndorff E.B."/>
            <person name="Faurdal D."/>
            <person name="Vuksanovic O."/>
            <person name="Mourched A.-S."/>
            <person name="Charusanti P."/>
            <person name="Shaw S."/>
            <person name="Blin K."/>
            <person name="Weber T."/>
        </authorList>
    </citation>
    <scope>NUCLEOTIDE SEQUENCE</scope>
    <source>
        <strain evidence="3">NBC_01482</strain>
    </source>
</reference>
<name>A0ABZ1Z2Y2_9NOCA</name>
<dbReference type="RefSeq" id="WP_329414604.1">
    <property type="nucleotide sequence ID" value="NZ_CP109441.1"/>
</dbReference>
<evidence type="ECO:0000256" key="1">
    <source>
        <dbReference type="PROSITE-ProRule" id="PRU00339"/>
    </source>
</evidence>
<feature type="repeat" description="TPR" evidence="1">
    <location>
        <begin position="819"/>
        <end position="852"/>
    </location>
</feature>
<dbReference type="EMBL" id="CP109441">
    <property type="protein sequence ID" value="WUV49922.1"/>
    <property type="molecule type" value="Genomic_DNA"/>
</dbReference>
<sequence length="994" mass="107945">MTSTMNSAEDDPRLQLAGRLAALRVAVGGPSYRDLHLILKALRKVPVSAGTLRNAEKNIGMPKLATVIQFVTACRQVAENNDLGLDPSLFAPDTWTGLWRKINAPAETALEVEIAETKSVARDGDIGTTRWSAQLSDDRDVTGPVHPLREVTDPSVLEAHRSITVAEEARDDSQQVNAVGALGIVNARQHETALPLREPITTSLPSAPRAFVGRALELRQILDSANRERVVSIHAIDGMAGIGKTALAIRAAHDLAGRFPDGQYFIELHAHTPGQPAADPSEVLAGLLIELGVNPHNIPDTLTGRRDLWRHRVANRKVLVVLDDAASRSQVEPLLPSGPDCLALITSRHRLLLLPDMRPLPLEVLDPQAATDLFLTVAHRDSKDDGERDVAMRIAEVCGYLPLAIGLVAGRVAHRPGWTVAGIGELAEEFAAATDRLTALDTADDPVVRAGFDLSYRDLPPQRQLLFRRLGLHPGPDLDAYVAAAVAGTDLAIARRELDALYTDHLLDETTRGRYRMHDLLRDYAHSVTFHDSPTNNTRAVNRLLDYYQHTATHADRWLTVRTRPTEDKTAMPADGAAGGVVVRDFGDQLQALSWMRAERANLLACVELTADRDPARMVALTAAMAGLLDREGPWTLAARLHHRAANTANRLSDRLEEANAISEIAYAGWFSNNIKETAELHQRALALYRALGNRLGQANSLNGLGWARREEGNIGLAIDLYQRALTLYRDIGDGLGEGMVLNNLGRLRRFTGDNEQAADLYLQALTLYCDLNNSQGQAHALVNLGSLRADIGDREQAADLYQQALTLYRGVGDRQSQSLPLTGLAEMHYETGDYSQAAELVREALALDRDIGNRSWEALDLRLLGAVCLATGDNEQAAEMFQAALAIHRETGDRLGNVEELNRLGQLLLATSEPGQALTAFTDALELAREAGSQLEQARALEGTGRCRAGFGDNPAAVADLSAAVEIYRRIGAPEADSAAGHLAELEANLSQG</sequence>
<dbReference type="PRINTS" id="PR00364">
    <property type="entry name" value="DISEASERSIST"/>
</dbReference>
<dbReference type="Pfam" id="PF13424">
    <property type="entry name" value="TPR_12"/>
    <property type="match status" value="1"/>
</dbReference>
<proteinExistence type="predicted"/>
<evidence type="ECO:0000259" key="2">
    <source>
        <dbReference type="Pfam" id="PF17874"/>
    </source>
</evidence>
<feature type="domain" description="MalT-like TPR region" evidence="2">
    <location>
        <begin position="740"/>
        <end position="892"/>
    </location>
</feature>
<protein>
    <submittedName>
        <fullName evidence="3">Tetratricopeptide repeat protein</fullName>
    </submittedName>
</protein>
<dbReference type="Gene3D" id="3.40.50.300">
    <property type="entry name" value="P-loop containing nucleotide triphosphate hydrolases"/>
    <property type="match status" value="1"/>
</dbReference>
<dbReference type="Pfam" id="PF17874">
    <property type="entry name" value="TPR_MalT"/>
    <property type="match status" value="1"/>
</dbReference>
<dbReference type="Pfam" id="PF13432">
    <property type="entry name" value="TPR_16"/>
    <property type="match status" value="1"/>
</dbReference>